<dbReference type="InterPro" id="IPR059002">
    <property type="entry name" value="IBH1_N"/>
</dbReference>
<keyword evidence="3" id="KW-0732">Signal</keyword>
<evidence type="ECO:0000313" key="6">
    <source>
        <dbReference type="Proteomes" id="UP001055439"/>
    </source>
</evidence>
<dbReference type="EMBL" id="CP097510">
    <property type="protein sequence ID" value="URE24791.1"/>
    <property type="molecule type" value="Genomic_DNA"/>
</dbReference>
<dbReference type="Proteomes" id="UP001055439">
    <property type="component" value="Chromosome 8"/>
</dbReference>
<dbReference type="GO" id="GO:0006355">
    <property type="term" value="P:regulation of DNA-templated transcription"/>
    <property type="evidence" value="ECO:0007669"/>
    <property type="project" value="InterPro"/>
</dbReference>
<reference evidence="5" key="1">
    <citation type="submission" date="2022-05" db="EMBL/GenBank/DDBJ databases">
        <title>The Musa troglodytarum L. genome provides insights into the mechanism of non-climacteric behaviour and enrichment of carotenoids.</title>
        <authorList>
            <person name="Wang J."/>
        </authorList>
    </citation>
    <scope>NUCLEOTIDE SEQUENCE</scope>
    <source>
        <tissue evidence="5">Leaf</tissue>
    </source>
</reference>
<accession>A0A9E7GZN6</accession>
<dbReference type="InterPro" id="IPR044660">
    <property type="entry name" value="IBH1-like"/>
</dbReference>
<keyword evidence="1" id="KW-0805">Transcription regulation</keyword>
<dbReference type="PANTHER" id="PTHR33124:SF5">
    <property type="entry name" value="TRANSCRIPTION FACTOR IBH1-LIKE 1"/>
    <property type="match status" value="1"/>
</dbReference>
<dbReference type="Pfam" id="PF26576">
    <property type="entry name" value="IBH1_N"/>
    <property type="match status" value="1"/>
</dbReference>
<evidence type="ECO:0000256" key="3">
    <source>
        <dbReference type="SAM" id="SignalP"/>
    </source>
</evidence>
<evidence type="ECO:0000259" key="4">
    <source>
        <dbReference type="Pfam" id="PF26576"/>
    </source>
</evidence>
<organism evidence="5 6">
    <name type="scientific">Musa troglodytarum</name>
    <name type="common">fe'i banana</name>
    <dbReference type="NCBI Taxonomy" id="320322"/>
    <lineage>
        <taxon>Eukaryota</taxon>
        <taxon>Viridiplantae</taxon>
        <taxon>Streptophyta</taxon>
        <taxon>Embryophyta</taxon>
        <taxon>Tracheophyta</taxon>
        <taxon>Spermatophyta</taxon>
        <taxon>Magnoliopsida</taxon>
        <taxon>Liliopsida</taxon>
        <taxon>Zingiberales</taxon>
        <taxon>Musaceae</taxon>
        <taxon>Musa</taxon>
    </lineage>
</organism>
<feature type="chain" id="PRO_5038716948" description="IBH1-like N-terminal domain-containing protein" evidence="3">
    <location>
        <begin position="27"/>
        <end position="202"/>
    </location>
</feature>
<keyword evidence="2" id="KW-0804">Transcription</keyword>
<evidence type="ECO:0000313" key="5">
    <source>
        <dbReference type="EMBL" id="URE24791.1"/>
    </source>
</evidence>
<feature type="domain" description="IBH1-like N-terminal" evidence="4">
    <location>
        <begin position="5"/>
        <end position="66"/>
    </location>
</feature>
<evidence type="ECO:0000256" key="1">
    <source>
        <dbReference type="ARBA" id="ARBA00023015"/>
    </source>
</evidence>
<dbReference type="AlphaFoldDB" id="A0A9E7GZN6"/>
<dbReference type="OrthoDB" id="1922093at2759"/>
<feature type="signal peptide" evidence="3">
    <location>
        <begin position="1"/>
        <end position="26"/>
    </location>
</feature>
<dbReference type="PANTHER" id="PTHR33124">
    <property type="entry name" value="TRANSCRIPTION FACTOR IBH1-LIKE 1"/>
    <property type="match status" value="1"/>
</dbReference>
<name>A0A9E7GZN6_9LILI</name>
<evidence type="ECO:0000256" key="2">
    <source>
        <dbReference type="ARBA" id="ARBA00023163"/>
    </source>
</evidence>
<sequence>MQVPNSFKLALLKQMLLGFQLSAVSSNSMSFHERKNAIKLSADAAMVFARGSTRWTRGLVASLSKNRNNEDLLRGILGKKYERLSLPCCNSWKIPRSRKILKRCLGLCSRRKKATGTQHDVKSSSTLARRLVKKRIQVLKKLLPGGESMEGFSLLDQTLDYAVSLKAQVDVMRRLLKISKASNLNLHLKEEEEEEEEHAQRH</sequence>
<protein>
    <recommendedName>
        <fullName evidence="4">IBH1-like N-terminal domain-containing protein</fullName>
    </recommendedName>
</protein>
<gene>
    <name evidence="5" type="ORF">MUK42_13291</name>
</gene>
<keyword evidence="6" id="KW-1185">Reference proteome</keyword>
<proteinExistence type="predicted"/>